<proteinExistence type="predicted"/>
<dbReference type="Proteomes" id="UP000679220">
    <property type="component" value="Unassembled WGS sequence"/>
</dbReference>
<feature type="signal peptide" evidence="1">
    <location>
        <begin position="1"/>
        <end position="18"/>
    </location>
</feature>
<reference evidence="2" key="2">
    <citation type="submission" date="2021-04" db="EMBL/GenBank/DDBJ databases">
        <authorList>
            <person name="Zhang T."/>
            <person name="Zhang Y."/>
            <person name="Lu D."/>
            <person name="Zuo D."/>
            <person name="Du Z."/>
        </authorList>
    </citation>
    <scope>NUCLEOTIDE SEQUENCE</scope>
    <source>
        <strain evidence="2">JR1</strain>
    </source>
</reference>
<dbReference type="AlphaFoldDB" id="A0A941F1D8"/>
<feature type="chain" id="PRO_5037667582" evidence="1">
    <location>
        <begin position="19"/>
        <end position="404"/>
    </location>
</feature>
<name>A0A941F1D8_9BACT</name>
<gene>
    <name evidence="2" type="ORF">KDU71_01720</name>
</gene>
<dbReference type="InterPro" id="IPR018550">
    <property type="entry name" value="Lipid-A_deacylase-rel"/>
</dbReference>
<dbReference type="Gene3D" id="2.40.160.20">
    <property type="match status" value="1"/>
</dbReference>
<sequence>MKTIALTILMTICLQLSAQEVQQNDSLASKKKPKRYNALSMRYHAGRVLQTNDFLKGENESNQVIDYYQALSIAYSVQTDGSKEWHHIFNFPYYGVGFYNANFFNVDELGTPTALYGFMGFPFKRKERSMWGYELGFGLTYNWEPYNKYDNPFNVAIGSYRTVYIDANLFYEYYLSSRWAVRGSFGFTHFSNGGTKKPNSGINLLSPAIEVSYSFKDRPLLLKQPQPAYGQHYEVAIQLGSGSSNVLYDNPNKPSNPEDSKGTADVMHSYLNLSAAVLKQTTWKNKFGAGIDLTYDEKANVVVTNPEDGSEEPIVEFADKFSDKLMLGIYGTYEFTIDRLSVASYMGVLALRKKDDNSNPYLYQKFGLKYHFKNDLYLGLLVRAHNFSVAEVIEWNIGYRIKWH</sequence>
<organism evidence="2 3">
    <name type="scientific">Carboxylicivirga sediminis</name>
    <dbReference type="NCBI Taxonomy" id="2006564"/>
    <lineage>
        <taxon>Bacteria</taxon>
        <taxon>Pseudomonadati</taxon>
        <taxon>Bacteroidota</taxon>
        <taxon>Bacteroidia</taxon>
        <taxon>Marinilabiliales</taxon>
        <taxon>Marinilabiliaceae</taxon>
        <taxon>Carboxylicivirga</taxon>
    </lineage>
</organism>
<keyword evidence="1" id="KW-0732">Signal</keyword>
<evidence type="ECO:0000256" key="1">
    <source>
        <dbReference type="SAM" id="SignalP"/>
    </source>
</evidence>
<evidence type="ECO:0000313" key="3">
    <source>
        <dbReference type="Proteomes" id="UP000679220"/>
    </source>
</evidence>
<accession>A0A941F1D8</accession>
<dbReference type="EMBL" id="JAGTAR010000001">
    <property type="protein sequence ID" value="MBR8534259.1"/>
    <property type="molecule type" value="Genomic_DNA"/>
</dbReference>
<dbReference type="GO" id="GO:0016787">
    <property type="term" value="F:hydrolase activity"/>
    <property type="evidence" value="ECO:0007669"/>
    <property type="project" value="UniProtKB-KW"/>
</dbReference>
<keyword evidence="3" id="KW-1185">Reference proteome</keyword>
<evidence type="ECO:0000313" key="2">
    <source>
        <dbReference type="EMBL" id="MBR8534259.1"/>
    </source>
</evidence>
<keyword evidence="2" id="KW-0378">Hydrolase</keyword>
<comment type="caution">
    <text evidence="2">The sequence shown here is derived from an EMBL/GenBank/DDBJ whole genome shotgun (WGS) entry which is preliminary data.</text>
</comment>
<dbReference type="RefSeq" id="WP_212188160.1">
    <property type="nucleotide sequence ID" value="NZ_JAGTAR010000001.1"/>
</dbReference>
<dbReference type="Pfam" id="PF09411">
    <property type="entry name" value="PagL"/>
    <property type="match status" value="1"/>
</dbReference>
<protein>
    <submittedName>
        <fullName evidence="2">Acyloxyacyl hydrolase</fullName>
    </submittedName>
</protein>
<reference evidence="2" key="1">
    <citation type="journal article" date="2018" name="Int. J. Syst. Evol. Microbiol.">
        <title>Carboxylicivirga sediminis sp. nov., isolated from coastal sediment.</title>
        <authorList>
            <person name="Wang F.Q."/>
            <person name="Ren L.H."/>
            <person name="Zou R.J."/>
            <person name="Sun Y.Z."/>
            <person name="Liu X.J."/>
            <person name="Jiang F."/>
            <person name="Liu L.J."/>
        </authorList>
    </citation>
    <scope>NUCLEOTIDE SEQUENCE</scope>
    <source>
        <strain evidence="2">JR1</strain>
    </source>
</reference>